<evidence type="ECO:0000313" key="1">
    <source>
        <dbReference type="EMBL" id="PPB82579.1"/>
    </source>
</evidence>
<proteinExistence type="predicted"/>
<dbReference type="OrthoDB" id="7876689at2"/>
<sequence length="184" mass="19707">MAARSVLGAIATLGVVALVSGCGTFGGGENDPRLMNIRSASRSPDEFAILPTKPLQMPQDLAALPEPTPGGSNLVDPTPEADAVAALGGNPALLQRDTIPAASGSLIAHVTRFGVAQDIRATLAAEDLDYRRRNDGRLLERLFDVNVYFRAYAPMTLDPYAELERWRRAGLRTVSAPPRELTQE</sequence>
<name>A0A2S5JM63_9RHOB</name>
<evidence type="ECO:0008006" key="3">
    <source>
        <dbReference type="Google" id="ProtNLM"/>
    </source>
</evidence>
<dbReference type="PROSITE" id="PS51257">
    <property type="entry name" value="PROKAR_LIPOPROTEIN"/>
    <property type="match status" value="1"/>
</dbReference>
<gene>
    <name evidence="1" type="ORF">LV82_00517</name>
</gene>
<organism evidence="1 2">
    <name type="scientific">Albidovulum inexpectatum</name>
    <dbReference type="NCBI Taxonomy" id="196587"/>
    <lineage>
        <taxon>Bacteria</taxon>
        <taxon>Pseudomonadati</taxon>
        <taxon>Pseudomonadota</taxon>
        <taxon>Alphaproteobacteria</taxon>
        <taxon>Rhodobacterales</taxon>
        <taxon>Paracoccaceae</taxon>
        <taxon>Albidovulum</taxon>
    </lineage>
</organism>
<dbReference type="InterPro" id="IPR021395">
    <property type="entry name" value="DUF3035"/>
</dbReference>
<dbReference type="RefSeq" id="WP_104069109.1">
    <property type="nucleotide sequence ID" value="NZ_PRDS01000001.1"/>
</dbReference>
<dbReference type="Pfam" id="PF11233">
    <property type="entry name" value="DUF3035"/>
    <property type="match status" value="1"/>
</dbReference>
<reference evidence="1 2" key="1">
    <citation type="submission" date="2018-01" db="EMBL/GenBank/DDBJ databases">
        <title>Genomic Encyclopedia of Archaeal and Bacterial Type Strains, Phase II (KMG-II): from individual species to whole genera.</title>
        <authorList>
            <person name="Goeker M."/>
        </authorList>
    </citation>
    <scope>NUCLEOTIDE SEQUENCE [LARGE SCALE GENOMIC DNA]</scope>
    <source>
        <strain evidence="1 2">DSM 12048</strain>
    </source>
</reference>
<accession>A0A2S5JM63</accession>
<keyword evidence="2" id="KW-1185">Reference proteome</keyword>
<dbReference type="AlphaFoldDB" id="A0A2S5JM63"/>
<dbReference type="Proteomes" id="UP000239736">
    <property type="component" value="Unassembled WGS sequence"/>
</dbReference>
<comment type="caution">
    <text evidence="1">The sequence shown here is derived from an EMBL/GenBank/DDBJ whole genome shotgun (WGS) entry which is preliminary data.</text>
</comment>
<protein>
    <recommendedName>
        <fullName evidence="3">Beta-barrel assembly complex subunit BamF</fullName>
    </recommendedName>
</protein>
<evidence type="ECO:0000313" key="2">
    <source>
        <dbReference type="Proteomes" id="UP000239736"/>
    </source>
</evidence>
<dbReference type="EMBL" id="PRDS01000001">
    <property type="protein sequence ID" value="PPB82579.1"/>
    <property type="molecule type" value="Genomic_DNA"/>
</dbReference>